<organism evidence="9 10">
    <name type="scientific">Artemisia annua</name>
    <name type="common">Sweet wormwood</name>
    <dbReference type="NCBI Taxonomy" id="35608"/>
    <lineage>
        <taxon>Eukaryota</taxon>
        <taxon>Viridiplantae</taxon>
        <taxon>Streptophyta</taxon>
        <taxon>Embryophyta</taxon>
        <taxon>Tracheophyta</taxon>
        <taxon>Spermatophyta</taxon>
        <taxon>Magnoliopsida</taxon>
        <taxon>eudicotyledons</taxon>
        <taxon>Gunneridae</taxon>
        <taxon>Pentapetalae</taxon>
        <taxon>asterids</taxon>
        <taxon>campanulids</taxon>
        <taxon>Asterales</taxon>
        <taxon>Asteraceae</taxon>
        <taxon>Asteroideae</taxon>
        <taxon>Anthemideae</taxon>
        <taxon>Artemisiinae</taxon>
        <taxon>Artemisia</taxon>
    </lineage>
</organism>
<evidence type="ECO:0000256" key="1">
    <source>
        <dbReference type="ARBA" id="ARBA00004049"/>
    </source>
</evidence>
<dbReference type="InterPro" id="IPR003035">
    <property type="entry name" value="RWP-RK_dom"/>
</dbReference>
<dbReference type="Pfam" id="PF02042">
    <property type="entry name" value="RWP-RK"/>
    <property type="match status" value="1"/>
</dbReference>
<evidence type="ECO:0000256" key="3">
    <source>
        <dbReference type="ARBA" id="ARBA00023054"/>
    </source>
</evidence>
<evidence type="ECO:0000313" key="9">
    <source>
        <dbReference type="EMBL" id="PWA79759.1"/>
    </source>
</evidence>
<evidence type="ECO:0000313" key="10">
    <source>
        <dbReference type="Proteomes" id="UP000245207"/>
    </source>
</evidence>
<dbReference type="OrthoDB" id="6270329at2759"/>
<keyword evidence="2" id="KW-0805">Transcription regulation</keyword>
<accession>A0A2U1P1X5</accession>
<evidence type="ECO:0000256" key="2">
    <source>
        <dbReference type="ARBA" id="ARBA00023015"/>
    </source>
</evidence>
<reference evidence="9 10" key="1">
    <citation type="journal article" date="2018" name="Mol. Plant">
        <title>The genome of Artemisia annua provides insight into the evolution of Asteraceae family and artemisinin biosynthesis.</title>
        <authorList>
            <person name="Shen Q."/>
            <person name="Zhang L."/>
            <person name="Liao Z."/>
            <person name="Wang S."/>
            <person name="Yan T."/>
            <person name="Shi P."/>
            <person name="Liu M."/>
            <person name="Fu X."/>
            <person name="Pan Q."/>
            <person name="Wang Y."/>
            <person name="Lv Z."/>
            <person name="Lu X."/>
            <person name="Zhang F."/>
            <person name="Jiang W."/>
            <person name="Ma Y."/>
            <person name="Chen M."/>
            <person name="Hao X."/>
            <person name="Li L."/>
            <person name="Tang Y."/>
            <person name="Lv G."/>
            <person name="Zhou Y."/>
            <person name="Sun X."/>
            <person name="Brodelius P.E."/>
            <person name="Rose J.K.C."/>
            <person name="Tang K."/>
        </authorList>
    </citation>
    <scope>NUCLEOTIDE SEQUENCE [LARGE SCALE GENOMIC DNA]</scope>
    <source>
        <strain evidence="10">cv. Huhao1</strain>
        <tissue evidence="9">Leaf</tissue>
    </source>
</reference>
<feature type="domain" description="RWP-RK" evidence="8">
    <location>
        <begin position="200"/>
        <end position="282"/>
    </location>
</feature>
<feature type="compositionally biased region" description="Basic and acidic residues" evidence="7">
    <location>
        <begin position="151"/>
        <end position="162"/>
    </location>
</feature>
<keyword evidence="10" id="KW-1185">Reference proteome</keyword>
<evidence type="ECO:0000256" key="6">
    <source>
        <dbReference type="ARBA" id="ARBA00023242"/>
    </source>
</evidence>
<name>A0A2U1P1X5_ARTAN</name>
<gene>
    <name evidence="9" type="ORF">CTI12_AA201310</name>
</gene>
<feature type="compositionally biased region" description="Basic and acidic residues" evidence="7">
    <location>
        <begin position="133"/>
        <end position="143"/>
    </location>
</feature>
<dbReference type="Proteomes" id="UP000245207">
    <property type="component" value="Unassembled WGS sequence"/>
</dbReference>
<keyword evidence="5" id="KW-0804">Transcription</keyword>
<protein>
    <submittedName>
        <fullName evidence="9">Protein RKD1</fullName>
    </submittedName>
</protein>
<evidence type="ECO:0000256" key="4">
    <source>
        <dbReference type="ARBA" id="ARBA00023125"/>
    </source>
</evidence>
<dbReference type="InterPro" id="IPR044607">
    <property type="entry name" value="RKD-like"/>
</dbReference>
<proteinExistence type="predicted"/>
<evidence type="ECO:0000256" key="5">
    <source>
        <dbReference type="ARBA" id="ARBA00023163"/>
    </source>
</evidence>
<evidence type="ECO:0000259" key="8">
    <source>
        <dbReference type="PROSITE" id="PS51519"/>
    </source>
</evidence>
<dbReference type="PANTHER" id="PTHR46373:SF2">
    <property type="entry name" value="RWP-RK DOMAIN-CONTAINING PROTEIN"/>
    <property type="match status" value="1"/>
</dbReference>
<keyword evidence="4" id="KW-0238">DNA-binding</keyword>
<dbReference type="GO" id="GO:0003677">
    <property type="term" value="F:DNA binding"/>
    <property type="evidence" value="ECO:0007669"/>
    <property type="project" value="UniProtKB-KW"/>
</dbReference>
<dbReference type="EMBL" id="PKPP01001810">
    <property type="protein sequence ID" value="PWA79759.1"/>
    <property type="molecule type" value="Genomic_DNA"/>
</dbReference>
<sequence>MSNSNPKTFLQGRRKKQKHSSLTPAFNCDISYLYEITSNEEGSTIKVKIIHIWKTTTTLMDSSSKGENINMLLMDEKRQGGKRGKHTVNIRKSMNTTTDQINMISMFSLFCRLDIEDSDSENELIPTENMNLTDDKNKKRLEVEDSDCEDEQKNNENVEGKSTDPTATKKKRQYIEVTLLQLEHLTRRIKDTHQVLLLDAPPDLNKMFCSKDCLQMTMSDYFHMPIALAANRLNVSLTVFKKQCRQVGIERWPYPKLKSLHNMITDFQDQRGGAETYGNIEEIIAQLKEEIKQIRQNPNLPIANFTRRLRQRYFKVKHRERKRKKESINLDLTLACTTSANVEPLQVIYPSNYSRNEEIYDGFVSDSDEQEHEKDA</sequence>
<dbReference type="PANTHER" id="PTHR46373">
    <property type="entry name" value="PROTEIN RKD4"/>
    <property type="match status" value="1"/>
</dbReference>
<feature type="region of interest" description="Disordered" evidence="7">
    <location>
        <begin position="122"/>
        <end position="167"/>
    </location>
</feature>
<dbReference type="PROSITE" id="PS51519">
    <property type="entry name" value="RWP_RK"/>
    <property type="match status" value="1"/>
</dbReference>
<evidence type="ECO:0000256" key="7">
    <source>
        <dbReference type="SAM" id="MobiDB-lite"/>
    </source>
</evidence>
<comment type="function">
    <text evidence="1">Putative transcription factor.</text>
</comment>
<dbReference type="GO" id="GO:0003700">
    <property type="term" value="F:DNA-binding transcription factor activity"/>
    <property type="evidence" value="ECO:0007669"/>
    <property type="project" value="InterPro"/>
</dbReference>
<keyword evidence="3" id="KW-0175">Coiled coil</keyword>
<keyword evidence="6" id="KW-0539">Nucleus</keyword>
<comment type="caution">
    <text evidence="9">The sequence shown here is derived from an EMBL/GenBank/DDBJ whole genome shotgun (WGS) entry which is preliminary data.</text>
</comment>
<dbReference type="AlphaFoldDB" id="A0A2U1P1X5"/>